<evidence type="ECO:0000313" key="1">
    <source>
        <dbReference type="EMBL" id="CEM06233.1"/>
    </source>
</evidence>
<accession>A0A0G4F339</accession>
<reference evidence="1" key="1">
    <citation type="submission" date="2014-11" db="EMBL/GenBank/DDBJ databases">
        <authorList>
            <person name="Otto D Thomas"/>
            <person name="Naeem Raeece"/>
        </authorList>
    </citation>
    <scope>NUCLEOTIDE SEQUENCE</scope>
</reference>
<sequence length="523" mass="58893">MWAPSEALAALQREYRKGSVVESFRLAEKILSTETPSASDVERSAALKIRGWAKTFLDDFRGAIKDLEEAAALSPHLKKQTGGTKVLLSALKRAVNTKLRIQRAARDHWSVIAPDEARKCSEESSAWNRADFRMEWYRRTVLRRSSERKAELRNPPDTPDVLDNKEPWGGAEFRGCISRSLRCPIPHFPYGQATNGVLFEKLDSLDLKWDKDARALDPVPHAEFPFPVCPPCANSVKVETPREGLDLFVSPKAVDECSLDLLRKWFDLRAEETQDFPVPQYHNLLDPNLSVHLAALPGGGLPFKPGELSGGRQRGRMENWQGDPRAWRWTPTDVLVEAHPVETEQIVYLLQLKALRSKSCGNKMFGEAVVRRVLDFWRDWEAKEQKEFVLTARLCGPLAGCGEGLRMFGEEETVDASGHRVERKGDFDALFHSLVERILRSAAPLLAQLRRPALLLPGPLQVVCKAQRIFVKEGEEYEGVWHLDGEAERVVAVGILYLRMSPSLEVGLSIDHERDVIVSRGGK</sequence>
<protein>
    <submittedName>
        <fullName evidence="1">Uncharacterized protein</fullName>
    </submittedName>
</protein>
<proteinExistence type="predicted"/>
<organism evidence="1">
    <name type="scientific">Chromera velia CCMP2878</name>
    <dbReference type="NCBI Taxonomy" id="1169474"/>
    <lineage>
        <taxon>Eukaryota</taxon>
        <taxon>Sar</taxon>
        <taxon>Alveolata</taxon>
        <taxon>Colpodellida</taxon>
        <taxon>Chromeraceae</taxon>
        <taxon>Chromera</taxon>
    </lineage>
</organism>
<dbReference type="EMBL" id="CDMZ01000082">
    <property type="protein sequence ID" value="CEM06233.1"/>
    <property type="molecule type" value="Genomic_DNA"/>
</dbReference>
<name>A0A0G4F339_9ALVE</name>
<dbReference type="VEuPathDB" id="CryptoDB:Cvel_14857"/>
<dbReference type="AlphaFoldDB" id="A0A0G4F339"/>
<gene>
    <name evidence="1" type="ORF">Cvel_14857</name>
</gene>